<dbReference type="RefSeq" id="WP_191806071.1">
    <property type="nucleotide sequence ID" value="NZ_JACSQF010000033.1"/>
</dbReference>
<feature type="region of interest" description="Disordered" evidence="1">
    <location>
        <begin position="280"/>
        <end position="316"/>
    </location>
</feature>
<dbReference type="EMBL" id="JACSQF010000033">
    <property type="protein sequence ID" value="MBD7982890.1"/>
    <property type="molecule type" value="Genomic_DNA"/>
</dbReference>
<evidence type="ECO:0000313" key="3">
    <source>
        <dbReference type="Proteomes" id="UP000655570"/>
    </source>
</evidence>
<gene>
    <name evidence="2" type="ORF">H9641_19525</name>
</gene>
<evidence type="ECO:0000256" key="1">
    <source>
        <dbReference type="SAM" id="MobiDB-lite"/>
    </source>
</evidence>
<dbReference type="Proteomes" id="UP000655570">
    <property type="component" value="Unassembled WGS sequence"/>
</dbReference>
<organism evidence="2 3">
    <name type="scientific">Oerskovia merdavium</name>
    <dbReference type="NCBI Taxonomy" id="2762227"/>
    <lineage>
        <taxon>Bacteria</taxon>
        <taxon>Bacillati</taxon>
        <taxon>Actinomycetota</taxon>
        <taxon>Actinomycetes</taxon>
        <taxon>Micrococcales</taxon>
        <taxon>Cellulomonadaceae</taxon>
        <taxon>Oerskovia</taxon>
    </lineage>
</organism>
<name>A0ABR8U552_9CELL</name>
<protein>
    <submittedName>
        <fullName evidence="2">SHOCT domain-containing protein</fullName>
    </submittedName>
</protein>
<keyword evidence="3" id="KW-1185">Reference proteome</keyword>
<proteinExistence type="predicted"/>
<reference evidence="2 3" key="1">
    <citation type="submission" date="2020-08" db="EMBL/GenBank/DDBJ databases">
        <title>A Genomic Blueprint of the Chicken Gut Microbiome.</title>
        <authorList>
            <person name="Gilroy R."/>
            <person name="Ravi A."/>
            <person name="Getino M."/>
            <person name="Pursley I."/>
            <person name="Horton D.L."/>
            <person name="Alikhan N.-F."/>
            <person name="Baker D."/>
            <person name="Gharbi K."/>
            <person name="Hall N."/>
            <person name="Watson M."/>
            <person name="Adriaenssens E.M."/>
            <person name="Foster-Nyarko E."/>
            <person name="Jarju S."/>
            <person name="Secka A."/>
            <person name="Antonio M."/>
            <person name="Oren A."/>
            <person name="Chaudhuri R."/>
            <person name="La Ragione R.M."/>
            <person name="Hildebrand F."/>
            <person name="Pallen M.J."/>
        </authorList>
    </citation>
    <scope>NUCLEOTIDE SEQUENCE [LARGE SCALE GENOMIC DNA]</scope>
    <source>
        <strain evidence="2 3">Sa2CUA9</strain>
    </source>
</reference>
<sequence length="363" mass="38079">MELGKGIKAERVVKLLSGVALLEGEQVQALVKLLNFRPMVDLLVVTNARVVAVSVSEGKVKYAAPLPAITHVAYDPKRSRVAVLTSDGAEITFKTQDKGDVDLVRVAFEHVRSAPVPEEVLGAALDAGLVNPVQGARDKAAAKEADAAARVAQDAADAERYGRRVESGTFGMKMVYIYSNGYVKVAGLFASERNAPYQRLLGIESSADVTKKSALGRGLGAVATGGLNTLYSNKRGDVYLTIVTDATTYALHMDPPTSSAIRAANLLAAAGHAVLANPMPGPSASTPAAQDAPSDGYPWGAPAPGGVDPWGTPQGQWPVPVSDAPGEGATPAARLRELAELAEEGLISQEEHAQLRRKILDEM</sequence>
<accession>A0ABR8U552</accession>
<evidence type="ECO:0000313" key="2">
    <source>
        <dbReference type="EMBL" id="MBD7982890.1"/>
    </source>
</evidence>
<comment type="caution">
    <text evidence="2">The sequence shown here is derived from an EMBL/GenBank/DDBJ whole genome shotgun (WGS) entry which is preliminary data.</text>
</comment>